<evidence type="ECO:0000256" key="1">
    <source>
        <dbReference type="SAM" id="Phobius"/>
    </source>
</evidence>
<evidence type="ECO:0000313" key="4">
    <source>
        <dbReference type="Proteomes" id="UP000005695"/>
    </source>
</evidence>
<proteinExistence type="predicted"/>
<feature type="transmembrane region" description="Helical" evidence="1">
    <location>
        <begin position="47"/>
        <end position="64"/>
    </location>
</feature>
<keyword evidence="1" id="KW-0812">Transmembrane</keyword>
<dbReference type="RefSeq" id="WP_006000230.1">
    <property type="nucleotide sequence ID" value="NZ_AAEW02000008.1"/>
</dbReference>
<evidence type="ECO:0000259" key="2">
    <source>
        <dbReference type="Pfam" id="PF14340"/>
    </source>
</evidence>
<dbReference type="Pfam" id="PF14340">
    <property type="entry name" value="DUF4395"/>
    <property type="match status" value="1"/>
</dbReference>
<feature type="transmembrane region" description="Helical" evidence="1">
    <location>
        <begin position="109"/>
        <end position="132"/>
    </location>
</feature>
<protein>
    <submittedName>
        <fullName evidence="3">CDP-alcohol phosphatidyltransferase</fullName>
    </submittedName>
</protein>
<keyword evidence="4" id="KW-1185">Reference proteome</keyword>
<feature type="domain" description="DUF4395" evidence="2">
    <location>
        <begin position="12"/>
        <end position="140"/>
    </location>
</feature>
<dbReference type="Proteomes" id="UP000005695">
    <property type="component" value="Unassembled WGS sequence"/>
</dbReference>
<keyword evidence="1" id="KW-0472">Membrane</keyword>
<reference evidence="3" key="2">
    <citation type="submission" date="2006-05" db="EMBL/GenBank/DDBJ databases">
        <title>Sequencing of the draft genome and assembly of Desulfuromonas acetoxidans DSM 684.</title>
        <authorList>
            <consortium name="US DOE Joint Genome Institute (JGI-PGF)"/>
            <person name="Copeland A."/>
            <person name="Lucas S."/>
            <person name="Lapidus A."/>
            <person name="Barry K."/>
            <person name="Detter J.C."/>
            <person name="Glavina del Rio T."/>
            <person name="Hammon N."/>
            <person name="Israni S."/>
            <person name="Dalin E."/>
            <person name="Tice H."/>
            <person name="Bruce D."/>
            <person name="Pitluck S."/>
            <person name="Richardson P."/>
        </authorList>
    </citation>
    <scope>NUCLEOTIDE SEQUENCE [LARGE SCALE GENOMIC DNA]</scope>
    <source>
        <strain evidence="3">DSM 684</strain>
    </source>
</reference>
<sequence>MAQACPISMQQVNGKACQINALFTVVCLVVFLFTSAKWVLLPLAADLLIRAFLNPMFSPFNMASDALLRQCNVSPRMTNAGPKLFAAKLAFVFVVIMLLSRLAGYEGVAVFFAACLTFFASLEAAFSFCVACKAYPLVRKVFGSPS</sequence>
<accession>Q1JZV7</accession>
<comment type="caution">
    <text evidence="3">The sequence shown here is derived from an EMBL/GenBank/DDBJ whole genome shotgun (WGS) entry which is preliminary data.</text>
</comment>
<dbReference type="AlphaFoldDB" id="Q1JZV7"/>
<gene>
    <name evidence="3" type="ORF">Dace_2485</name>
</gene>
<dbReference type="InterPro" id="IPR025508">
    <property type="entry name" value="DUF4395"/>
</dbReference>
<dbReference type="GO" id="GO:0016740">
    <property type="term" value="F:transferase activity"/>
    <property type="evidence" value="ECO:0007669"/>
    <property type="project" value="UniProtKB-KW"/>
</dbReference>
<organism evidence="3 4">
    <name type="scientific">Desulfuromonas acetoxidans (strain DSM 684 / 11070)</name>
    <dbReference type="NCBI Taxonomy" id="281689"/>
    <lineage>
        <taxon>Bacteria</taxon>
        <taxon>Pseudomonadati</taxon>
        <taxon>Thermodesulfobacteriota</taxon>
        <taxon>Desulfuromonadia</taxon>
        <taxon>Desulfuromonadales</taxon>
        <taxon>Desulfuromonadaceae</taxon>
        <taxon>Desulfuromonas</taxon>
    </lineage>
</organism>
<feature type="transmembrane region" description="Helical" evidence="1">
    <location>
        <begin position="85"/>
        <end position="103"/>
    </location>
</feature>
<feature type="transmembrane region" description="Helical" evidence="1">
    <location>
        <begin position="21"/>
        <end position="41"/>
    </location>
</feature>
<dbReference type="OrthoDB" id="5334502at2"/>
<keyword evidence="1" id="KW-1133">Transmembrane helix</keyword>
<name>Q1JZV7_DESA6</name>
<reference evidence="3" key="1">
    <citation type="submission" date="2006-05" db="EMBL/GenBank/DDBJ databases">
        <title>Annotation of the draft genome assembly of Desulfuromonas acetoxidans DSM 684.</title>
        <authorList>
            <consortium name="US DOE Joint Genome Institute (JGI-ORNL)"/>
            <person name="Larimer F."/>
            <person name="Land M."/>
            <person name="Hauser L."/>
        </authorList>
    </citation>
    <scope>NUCLEOTIDE SEQUENCE [LARGE SCALE GENOMIC DNA]</scope>
    <source>
        <strain evidence="3">DSM 684</strain>
    </source>
</reference>
<dbReference type="EMBL" id="AAEW02000008">
    <property type="protein sequence ID" value="EAT15785.1"/>
    <property type="molecule type" value="Genomic_DNA"/>
</dbReference>
<evidence type="ECO:0000313" key="3">
    <source>
        <dbReference type="EMBL" id="EAT15785.1"/>
    </source>
</evidence>